<dbReference type="Gene3D" id="3.60.130.10">
    <property type="entry name" value="Clavaminate synthase-like"/>
    <property type="match status" value="1"/>
</dbReference>
<evidence type="ECO:0000256" key="2">
    <source>
        <dbReference type="ARBA" id="ARBA00022723"/>
    </source>
</evidence>
<evidence type="ECO:0000256" key="5">
    <source>
        <dbReference type="ARBA" id="ARBA00023004"/>
    </source>
</evidence>
<dbReference type="FunFam" id="3.60.130.10:FF:000007">
    <property type="entry name" value="Alpha-ketoglutarate-dependent taurine dioxygenase"/>
    <property type="match status" value="1"/>
</dbReference>
<keyword evidence="4" id="KW-0560">Oxidoreductase</keyword>
<evidence type="ECO:0000256" key="1">
    <source>
        <dbReference type="ARBA" id="ARBA00005896"/>
    </source>
</evidence>
<sequence length="328" mass="36853">MRGGSARVRLIASPKLSTAIRSPVTIQTDPNFALASRKALEEAADQTIEIRRFDAPLGAEVIGLDLSKPVSNADFARIHRAHLDHHVLVFRDQRITPDEQIAFSRRFGPLQIHVLHQFGLAGHPEVLIVSNIVENGKPIGLGDAGHFWHSDLSYKDKPSLGSLLHAQELPATGGDTLFANQHLAWDALPAHLRNAVEGRVAEHTYLAKYGELQKRSPWRPNLSAEQIAQVKPVTHPIVRTHPETRRRALFVSEHFTTRVIGVPEDESRALLAELFAHGTKPEFIYRHQWQARDMVFWDNRSVMHLAAGTPDDQRRKLYRTTIEGDAPF</sequence>
<dbReference type="GO" id="GO:0046872">
    <property type="term" value="F:metal ion binding"/>
    <property type="evidence" value="ECO:0007669"/>
    <property type="project" value="UniProtKB-KW"/>
</dbReference>
<dbReference type="AlphaFoldDB" id="A0A158D2L6"/>
<comment type="similarity">
    <text evidence="1">Belongs to the TfdA dioxygenase family.</text>
</comment>
<organism evidence="7 8">
    <name type="scientific">Caballeronia temeraria</name>
    <dbReference type="NCBI Taxonomy" id="1777137"/>
    <lineage>
        <taxon>Bacteria</taxon>
        <taxon>Pseudomonadati</taxon>
        <taxon>Pseudomonadota</taxon>
        <taxon>Betaproteobacteria</taxon>
        <taxon>Burkholderiales</taxon>
        <taxon>Burkholderiaceae</taxon>
        <taxon>Caballeronia</taxon>
    </lineage>
</organism>
<proteinExistence type="inferred from homology"/>
<evidence type="ECO:0000256" key="3">
    <source>
        <dbReference type="ARBA" id="ARBA00022964"/>
    </source>
</evidence>
<keyword evidence="8" id="KW-1185">Reference proteome</keyword>
<dbReference type="Proteomes" id="UP000054624">
    <property type="component" value="Unassembled WGS sequence"/>
</dbReference>
<name>A0A158D2L6_9BURK</name>
<dbReference type="SUPFAM" id="SSF51197">
    <property type="entry name" value="Clavaminate synthase-like"/>
    <property type="match status" value="1"/>
</dbReference>
<dbReference type="InterPro" id="IPR051178">
    <property type="entry name" value="TfdA_dioxygenase"/>
</dbReference>
<evidence type="ECO:0000313" key="7">
    <source>
        <dbReference type="EMBL" id="SAK88852.1"/>
    </source>
</evidence>
<dbReference type="InterPro" id="IPR042098">
    <property type="entry name" value="TauD-like_sf"/>
</dbReference>
<accession>A0A158D2L6</accession>
<protein>
    <submittedName>
        <fullName evidence="7">Taurine dioxygenase</fullName>
    </submittedName>
</protein>
<dbReference type="EMBL" id="FCOI02000032">
    <property type="protein sequence ID" value="SAK88852.1"/>
    <property type="molecule type" value="Genomic_DNA"/>
</dbReference>
<evidence type="ECO:0000256" key="4">
    <source>
        <dbReference type="ARBA" id="ARBA00023002"/>
    </source>
</evidence>
<dbReference type="STRING" id="1777137.AWB76_06385"/>
<gene>
    <name evidence="7" type="ORF">AWB76_06385</name>
</gene>
<reference evidence="8" key="1">
    <citation type="submission" date="2016-01" db="EMBL/GenBank/DDBJ databases">
        <authorList>
            <person name="Peeters Charlotte."/>
        </authorList>
    </citation>
    <scope>NUCLEOTIDE SEQUENCE [LARGE SCALE GENOMIC DNA]</scope>
</reference>
<dbReference type="InterPro" id="IPR003819">
    <property type="entry name" value="TauD/TfdA-like"/>
</dbReference>
<feature type="domain" description="TauD/TfdA-like" evidence="6">
    <location>
        <begin position="52"/>
        <end position="321"/>
    </location>
</feature>
<keyword evidence="2" id="KW-0479">Metal-binding</keyword>
<dbReference type="GO" id="GO:0016706">
    <property type="term" value="F:2-oxoglutarate-dependent dioxygenase activity"/>
    <property type="evidence" value="ECO:0007669"/>
    <property type="project" value="UniProtKB-ARBA"/>
</dbReference>
<dbReference type="Pfam" id="PF02668">
    <property type="entry name" value="TauD"/>
    <property type="match status" value="1"/>
</dbReference>
<keyword evidence="3 7" id="KW-0223">Dioxygenase</keyword>
<keyword evidence="5" id="KW-0408">Iron</keyword>
<dbReference type="PANTHER" id="PTHR43779">
    <property type="entry name" value="DIOXYGENASE RV0097-RELATED"/>
    <property type="match status" value="1"/>
</dbReference>
<evidence type="ECO:0000313" key="8">
    <source>
        <dbReference type="Proteomes" id="UP000054624"/>
    </source>
</evidence>
<evidence type="ECO:0000259" key="6">
    <source>
        <dbReference type="Pfam" id="PF02668"/>
    </source>
</evidence>
<dbReference type="PANTHER" id="PTHR43779:SF3">
    <property type="entry name" value="(3R)-3-[(CARBOXYMETHYL)AMINO]FATTY ACID OXYGENASE_DECARBOXYLASE"/>
    <property type="match status" value="1"/>
</dbReference>